<comment type="similarity">
    <text evidence="4">Belongs to the cytochrome P450 family.</text>
</comment>
<evidence type="ECO:0000313" key="14">
    <source>
        <dbReference type="EMBL" id="KAF4204579.1"/>
    </source>
</evidence>
<dbReference type="InterPro" id="IPR039020">
    <property type="entry name" value="PaxB-like"/>
</dbReference>
<dbReference type="GO" id="GO:0020037">
    <property type="term" value="F:heme binding"/>
    <property type="evidence" value="ECO:0007669"/>
    <property type="project" value="InterPro"/>
</dbReference>
<comment type="similarity">
    <text evidence="3">Belongs to the paxB family.</text>
</comment>
<evidence type="ECO:0000256" key="2">
    <source>
        <dbReference type="ARBA" id="ARBA00004141"/>
    </source>
</evidence>
<evidence type="ECO:0000256" key="13">
    <source>
        <dbReference type="SAM" id="Phobius"/>
    </source>
</evidence>
<comment type="caution">
    <text evidence="14">The sequence shown here is derived from an EMBL/GenBank/DDBJ whole genome shotgun (WGS) entry which is preliminary data.</text>
</comment>
<feature type="transmembrane region" description="Helical" evidence="13">
    <location>
        <begin position="1246"/>
        <end position="1266"/>
    </location>
</feature>
<dbReference type="Pfam" id="PF25129">
    <property type="entry name" value="Pyr4-TMTC"/>
    <property type="match status" value="1"/>
</dbReference>
<dbReference type="PRINTS" id="PR00465">
    <property type="entry name" value="EP450IV"/>
</dbReference>
<evidence type="ECO:0000256" key="11">
    <source>
        <dbReference type="ARBA" id="ARBA00023136"/>
    </source>
</evidence>
<dbReference type="GO" id="GO:0016705">
    <property type="term" value="F:oxidoreductase activity, acting on paired donors, with incorporation or reduction of molecular oxygen"/>
    <property type="evidence" value="ECO:0007669"/>
    <property type="project" value="InterPro"/>
</dbReference>
<sequence length="1279" mass="144245">MDNVPLVSNWAWSVAITLFLGPLTLLLVSSYLFPSTLTVINSGRAWDIFRTTAKKRFRSDAARLLQNGFEKSPDAFRILTDNGSLLVLSPRYAREVRSDDRLSLDHFIASEFHPDIPGFEPFKLILDPRNPLNTILKTSLTQALAYMTEDLSVEVADALSTTLTDDSEWHEISPCQTALKLVAQMASKSFIGQEKCRDPKWHNIIITYTHNVYRAAQALHFWPKFLRPIVARFLPACQILQAQIAEAREILEPLVAQRRADRANRAAQGKPAPSRADVIDWLEDSYGDQPYDAVAAQLLLSFAAIHGTSNLLAQALMDLCTDPDLIRDIRAEIISVLGDEGWTRAALYRLKLMDSALKESQRLAPNRLLSMGRIAQSDIHLSDGLRIPRGTTLMVSAHTMWEPEIYPDPRRYDGYRFYKLRQASGQEGQHQLVSATEKHMGFGYGKHACPGRFFAAAEIKAALCHILLKYDLEHRGGQPPRVWSQGIHMFPDPTARIHVRRRKEEISLLPWTFSKLFGRSQVELVALGLYFIRSRLLGGQFDGFPSVNCRKPWEVLNVFAHRRFQKNGPEYLKAGFAKSPIFGVVTDLGPKLVVSGAFIEDFKDEKLLDHYRAMIEVSEAGIVLEEQTPAYLSEDFMAEVPGFESMFLGNLHNTVLRDVISVITRELEQFTLPLSDEVSAALVDTWPASPDWYEVTLLPSMLGLIARVSSLIFVGEPLCRNPAWLETVVNFTIVRHHAILALHMCPAVLRPVLHWFLPPCQKLRREIKTARRLINSTLEESRKNPRTDRFSSLAWVDAFASGNKYDAAMVQLRLANASIHSSADLLTKVLINLCEQPGLIQDLREEVISVLEKNGWRASTLNQLKLLDSVLKESQRLHPITTGTFSRFTRQNIKLANGTEIPTGTPVMVTNDVAGDADIYPDPEVFDGYRYLRMREGPDKARAPFTTTGQNHLGFGYGKYACPGRFFAATEIKIALCHMLLNLASTLEQKPAIEHCIIPEYPSEQQSIVVPPSSLTIFVHNLLLFLYRIPFKVKTAAAMDGWSDISSAPPQYREVAWIANWALLAQGLGWSINYLAMIYQSYKDCTYGMAILPLCCNFAWEFVYSVIYPSHNSAERAVLTTWMILNLFVMYTAIKFAPNEWQHAPLVRQCLPWIFCVAIAAFTAGHLALAATVGVGKAANWGAFLCFELLTSGAVCQLMSRGSSRGASYTIWLSRFLGSYIGGIFLHVRETHWPQEFGWISHPFVAWHGLMCFSLDIAYVVFLWRIRRQEHRSQLKKAL</sequence>
<dbReference type="GO" id="GO:0005506">
    <property type="term" value="F:iron ion binding"/>
    <property type="evidence" value="ECO:0007669"/>
    <property type="project" value="InterPro"/>
</dbReference>
<dbReference type="PANTHER" id="PTHR46206:SF10">
    <property type="entry name" value="CYTOCHROME P450 MONOOXYGENASE AUSI"/>
    <property type="match status" value="1"/>
</dbReference>
<feature type="transmembrane region" description="Helical" evidence="13">
    <location>
        <begin position="1181"/>
        <end position="1199"/>
    </location>
</feature>
<dbReference type="InterPro" id="IPR001128">
    <property type="entry name" value="Cyt_P450"/>
</dbReference>
<dbReference type="InterPro" id="IPR002403">
    <property type="entry name" value="Cyt_P450_E_grp-IV"/>
</dbReference>
<keyword evidence="8" id="KW-0560">Oxidoreductase</keyword>
<dbReference type="InterPro" id="IPR036396">
    <property type="entry name" value="Cyt_P450_sf"/>
</dbReference>
<evidence type="ECO:0000256" key="8">
    <source>
        <dbReference type="ARBA" id="ARBA00023002"/>
    </source>
</evidence>
<dbReference type="Gene3D" id="1.10.630.10">
    <property type="entry name" value="Cytochrome P450"/>
    <property type="match status" value="2"/>
</dbReference>
<dbReference type="Pfam" id="PF00067">
    <property type="entry name" value="p450"/>
    <property type="match status" value="2"/>
</dbReference>
<dbReference type="GO" id="GO:0016020">
    <property type="term" value="C:membrane"/>
    <property type="evidence" value="ECO:0007669"/>
    <property type="project" value="UniProtKB-SubCell"/>
</dbReference>
<feature type="binding site" description="axial binding residue" evidence="12">
    <location>
        <position position="449"/>
    </location>
    <ligand>
        <name>heme</name>
        <dbReference type="ChEBI" id="CHEBI:30413"/>
    </ligand>
    <ligandPart>
        <name>Fe</name>
        <dbReference type="ChEBI" id="CHEBI:18248"/>
    </ligandPart>
</feature>
<evidence type="ECO:0008006" key="16">
    <source>
        <dbReference type="Google" id="ProtNLM"/>
    </source>
</evidence>
<keyword evidence="12" id="KW-0349">Heme</keyword>
<keyword evidence="11 13" id="KW-0472">Membrane</keyword>
<dbReference type="GO" id="GO:0019748">
    <property type="term" value="P:secondary metabolic process"/>
    <property type="evidence" value="ECO:0007669"/>
    <property type="project" value="UniProtKB-ARBA"/>
</dbReference>
<organism evidence="14 15">
    <name type="scientific">Aspergillus lentulus</name>
    <dbReference type="NCBI Taxonomy" id="293939"/>
    <lineage>
        <taxon>Eukaryota</taxon>
        <taxon>Fungi</taxon>
        <taxon>Dikarya</taxon>
        <taxon>Ascomycota</taxon>
        <taxon>Pezizomycotina</taxon>
        <taxon>Eurotiomycetes</taxon>
        <taxon>Eurotiomycetidae</taxon>
        <taxon>Eurotiales</taxon>
        <taxon>Aspergillaceae</taxon>
        <taxon>Aspergillus</taxon>
        <taxon>Aspergillus subgen. Fumigati</taxon>
    </lineage>
</organism>
<dbReference type="AlphaFoldDB" id="A0AAN6BPZ3"/>
<dbReference type="SUPFAM" id="SSF48264">
    <property type="entry name" value="Cytochrome P450"/>
    <property type="match status" value="2"/>
</dbReference>
<evidence type="ECO:0000313" key="15">
    <source>
        <dbReference type="Proteomes" id="UP000649114"/>
    </source>
</evidence>
<dbReference type="EMBL" id="JAAAPU010000056">
    <property type="protein sequence ID" value="KAF4204579.1"/>
    <property type="molecule type" value="Genomic_DNA"/>
</dbReference>
<gene>
    <name evidence="14" type="ORF">CNMCM8927_007207</name>
</gene>
<dbReference type="Proteomes" id="UP000649114">
    <property type="component" value="Unassembled WGS sequence"/>
</dbReference>
<dbReference type="GO" id="GO:0016829">
    <property type="term" value="F:lyase activity"/>
    <property type="evidence" value="ECO:0007669"/>
    <property type="project" value="InterPro"/>
</dbReference>
<keyword evidence="7 13" id="KW-1133">Transmembrane helix</keyword>
<feature type="transmembrane region" description="Helical" evidence="13">
    <location>
        <begin position="1119"/>
        <end position="1138"/>
    </location>
</feature>
<protein>
    <recommendedName>
        <fullName evidence="16">Fumitremorgin C monooxygenase</fullName>
    </recommendedName>
</protein>
<keyword evidence="9 12" id="KW-0408">Iron</keyword>
<dbReference type="PROSITE" id="PS00086">
    <property type="entry name" value="CYTOCHROME_P450"/>
    <property type="match status" value="1"/>
</dbReference>
<feature type="transmembrane region" description="Helical" evidence="13">
    <location>
        <begin position="1150"/>
        <end position="1175"/>
    </location>
</feature>
<evidence type="ECO:0000256" key="7">
    <source>
        <dbReference type="ARBA" id="ARBA00022989"/>
    </source>
</evidence>
<evidence type="ECO:0000256" key="4">
    <source>
        <dbReference type="ARBA" id="ARBA00010617"/>
    </source>
</evidence>
<evidence type="ECO:0000256" key="12">
    <source>
        <dbReference type="PIRSR" id="PIRSR602403-1"/>
    </source>
</evidence>
<feature type="transmembrane region" description="Helical" evidence="13">
    <location>
        <begin position="12"/>
        <end position="33"/>
    </location>
</feature>
<dbReference type="PANTHER" id="PTHR46206">
    <property type="entry name" value="CYTOCHROME P450"/>
    <property type="match status" value="1"/>
</dbReference>
<accession>A0AAN6BPZ3</accession>
<keyword evidence="6 12" id="KW-0479">Metal-binding</keyword>
<evidence type="ECO:0000256" key="10">
    <source>
        <dbReference type="ARBA" id="ARBA00023033"/>
    </source>
</evidence>
<feature type="transmembrane region" description="Helical" evidence="13">
    <location>
        <begin position="1087"/>
        <end position="1107"/>
    </location>
</feature>
<comment type="subcellular location">
    <subcellularLocation>
        <location evidence="2">Membrane</location>
        <topology evidence="2">Multi-pass membrane protein</topology>
    </subcellularLocation>
</comment>
<dbReference type="GO" id="GO:0004497">
    <property type="term" value="F:monooxygenase activity"/>
    <property type="evidence" value="ECO:0007669"/>
    <property type="project" value="UniProtKB-KW"/>
</dbReference>
<feature type="transmembrane region" description="Helical" evidence="13">
    <location>
        <begin position="1055"/>
        <end position="1075"/>
    </location>
</feature>
<evidence type="ECO:0000256" key="5">
    <source>
        <dbReference type="ARBA" id="ARBA00022692"/>
    </source>
</evidence>
<reference evidence="14" key="2">
    <citation type="submission" date="2020-04" db="EMBL/GenBank/DDBJ databases">
        <authorList>
            <person name="Santos R.A.C."/>
            <person name="Steenwyk J.L."/>
            <person name="Rivero-Menendez O."/>
            <person name="Mead M.E."/>
            <person name="Silva L.P."/>
            <person name="Bastos R.W."/>
            <person name="Alastruey-Izquierdo A."/>
            <person name="Goldman G.H."/>
            <person name="Rokas A."/>
        </authorList>
    </citation>
    <scope>NUCLEOTIDE SEQUENCE</scope>
    <source>
        <strain evidence="14">CNM-CM8927</strain>
    </source>
</reference>
<keyword evidence="10" id="KW-0503">Monooxygenase</keyword>
<keyword evidence="5 13" id="KW-0812">Transmembrane</keyword>
<evidence type="ECO:0000256" key="6">
    <source>
        <dbReference type="ARBA" id="ARBA00022723"/>
    </source>
</evidence>
<dbReference type="CDD" id="cd11041">
    <property type="entry name" value="CYP503A1-like"/>
    <property type="match status" value="2"/>
</dbReference>
<comment type="cofactor">
    <cofactor evidence="1 12">
        <name>heme</name>
        <dbReference type="ChEBI" id="CHEBI:30413"/>
    </cofactor>
</comment>
<evidence type="ECO:0000256" key="3">
    <source>
        <dbReference type="ARBA" id="ARBA00006757"/>
    </source>
</evidence>
<evidence type="ECO:0000256" key="9">
    <source>
        <dbReference type="ARBA" id="ARBA00023004"/>
    </source>
</evidence>
<feature type="transmembrane region" description="Helical" evidence="13">
    <location>
        <begin position="1206"/>
        <end position="1226"/>
    </location>
</feature>
<proteinExistence type="inferred from homology"/>
<evidence type="ECO:0000256" key="1">
    <source>
        <dbReference type="ARBA" id="ARBA00001971"/>
    </source>
</evidence>
<name>A0AAN6BPZ3_ASPLE</name>
<dbReference type="InterPro" id="IPR017972">
    <property type="entry name" value="Cyt_P450_CS"/>
</dbReference>
<reference evidence="14" key="1">
    <citation type="journal article" date="2020" name="bioRxiv">
        <title>Genomic and phenotypic heterogeneity of clinical isolates of the human pathogens Aspergillus fumigatus, Aspergillus lentulus and Aspergillus fumigatiaffinis.</title>
        <authorList>
            <person name="dos Santos R.A.C."/>
            <person name="Steenwyk J.L."/>
            <person name="Rivero-Menendez O."/>
            <person name="Mead M.E."/>
            <person name="Silva L.P."/>
            <person name="Bastos R.W."/>
            <person name="Alastruey-Izquierdo A."/>
            <person name="Goldman G.H."/>
            <person name="Rokas A."/>
        </authorList>
    </citation>
    <scope>NUCLEOTIDE SEQUENCE</scope>
    <source>
        <strain evidence="14">CNM-CM8927</strain>
    </source>
</reference>